<evidence type="ECO:0000256" key="4">
    <source>
        <dbReference type="ARBA" id="ARBA00022475"/>
    </source>
</evidence>
<proteinExistence type="inferred from homology"/>
<feature type="transmembrane region" description="Helical" evidence="9">
    <location>
        <begin position="85"/>
        <end position="104"/>
    </location>
</feature>
<evidence type="ECO:0000256" key="5">
    <source>
        <dbReference type="ARBA" id="ARBA00022692"/>
    </source>
</evidence>
<sequence length="454" mass="48978">MIETNEQKLTFSSYLYIGSMLFGLFFGAGNLIFPVHMGQLAGSNVNWATLGFLITGIGLPFLGVVAIGVSNSSGLFELSSRIHPYYGYFMTTALYLTIGPFFALPRTGTVSYEIGLAPYIGEQYQTVGLAVFTLAFFGSALLLSLKPTKILVYVGKVLNPLFLVFLSVLMITAFIKPLGGILKAPITGDYGTAPFSSGFTEGYNTMDALASLAFGIIVVQTIKGLGVTKPAAIARDTIKSGLISMILMGLIYAGLAYLGTMSVGRFPVSENGGIALTQISHYYFGSLGSILLAIIVTVACLKTAIGLITACSETFHGMFPNSFSYKTYVFIFSIVACLVGNVGLTKIISYSIPVLMFLYPLAITLILLALISHLFKNRQVVYVTTTILTLFVSIADMLNALPDTIRDIAIIQNILVFYKTYLPFFENGMGWLLPAMIGLIIGWTVSLVTKPNPK</sequence>
<evidence type="ECO:0000313" key="10">
    <source>
        <dbReference type="EMBL" id="SMH31352.1"/>
    </source>
</evidence>
<dbReference type="AlphaFoldDB" id="A0A1X7N3H2"/>
<dbReference type="InterPro" id="IPR004685">
    <property type="entry name" value="Brnchd-chn_aa_trnsp_Livcs"/>
</dbReference>
<dbReference type="Gene3D" id="1.20.1740.10">
    <property type="entry name" value="Amino acid/polyamine transporter I"/>
    <property type="match status" value="1"/>
</dbReference>
<feature type="transmembrane region" description="Helical" evidence="9">
    <location>
        <begin position="208"/>
        <end position="228"/>
    </location>
</feature>
<dbReference type="OrthoDB" id="9783920at2"/>
<dbReference type="EMBL" id="FXBJ01000002">
    <property type="protein sequence ID" value="SMH31352.1"/>
    <property type="molecule type" value="Genomic_DNA"/>
</dbReference>
<dbReference type="GO" id="GO:0015820">
    <property type="term" value="P:L-leucine transport"/>
    <property type="evidence" value="ECO:0007669"/>
    <property type="project" value="TreeGrafter"/>
</dbReference>
<comment type="function">
    <text evidence="9">Component of the transport system for branched-chain amino acids.</text>
</comment>
<accession>A0A1X7N3H2</accession>
<dbReference type="RefSeq" id="WP_085559433.1">
    <property type="nucleotide sequence ID" value="NZ_FOAH01000018.1"/>
</dbReference>
<gene>
    <name evidence="10" type="ORF">SAMN04488700_1255</name>
</gene>
<dbReference type="GO" id="GO:0015188">
    <property type="term" value="F:L-isoleucine transmembrane transporter activity"/>
    <property type="evidence" value="ECO:0007669"/>
    <property type="project" value="TreeGrafter"/>
</dbReference>
<name>A0A1X7N3H2_9LACT</name>
<feature type="transmembrane region" description="Helical" evidence="9">
    <location>
        <begin position="124"/>
        <end position="145"/>
    </location>
</feature>
<dbReference type="PANTHER" id="PTHR30588">
    <property type="entry name" value="BRANCHED-CHAIN AMINO ACID TRANSPORT SYSTEM 2 CARRIER PROTEIN"/>
    <property type="match status" value="1"/>
</dbReference>
<feature type="transmembrane region" description="Helical" evidence="9">
    <location>
        <begin position="12"/>
        <end position="33"/>
    </location>
</feature>
<keyword evidence="5 9" id="KW-0812">Transmembrane</keyword>
<feature type="transmembrane region" description="Helical" evidence="9">
    <location>
        <begin position="350"/>
        <end position="371"/>
    </location>
</feature>
<comment type="subcellular location">
    <subcellularLocation>
        <location evidence="1 9">Cell membrane</location>
        <topology evidence="1 9">Multi-pass membrane protein</topology>
    </subcellularLocation>
</comment>
<evidence type="ECO:0000313" key="11">
    <source>
        <dbReference type="Proteomes" id="UP000193435"/>
    </source>
</evidence>
<comment type="similarity">
    <text evidence="2 9">Belongs to the branched chain amino acid transporter family.</text>
</comment>
<evidence type="ECO:0000256" key="2">
    <source>
        <dbReference type="ARBA" id="ARBA00008540"/>
    </source>
</evidence>
<evidence type="ECO:0000256" key="3">
    <source>
        <dbReference type="ARBA" id="ARBA00022448"/>
    </source>
</evidence>
<keyword evidence="8 9" id="KW-0472">Membrane</keyword>
<protein>
    <recommendedName>
        <fullName evidence="9">Branched-chain amino acid transport system carrier protein</fullName>
    </recommendedName>
</protein>
<keyword evidence="3 9" id="KW-0813">Transport</keyword>
<feature type="transmembrane region" description="Helical" evidence="9">
    <location>
        <begin position="240"/>
        <end position="263"/>
    </location>
</feature>
<feature type="transmembrane region" description="Helical" evidence="9">
    <location>
        <begin position="45"/>
        <end position="69"/>
    </location>
</feature>
<evidence type="ECO:0000256" key="1">
    <source>
        <dbReference type="ARBA" id="ARBA00004651"/>
    </source>
</evidence>
<dbReference type="Proteomes" id="UP000193435">
    <property type="component" value="Unassembled WGS sequence"/>
</dbReference>
<dbReference type="GO" id="GO:0005886">
    <property type="term" value="C:plasma membrane"/>
    <property type="evidence" value="ECO:0007669"/>
    <property type="project" value="UniProtKB-SubCell"/>
</dbReference>
<dbReference type="GO" id="GO:0005304">
    <property type="term" value="F:L-valine transmembrane transporter activity"/>
    <property type="evidence" value="ECO:0007669"/>
    <property type="project" value="TreeGrafter"/>
</dbReference>
<feature type="transmembrane region" description="Helical" evidence="9">
    <location>
        <begin position="323"/>
        <end position="344"/>
    </location>
</feature>
<feature type="transmembrane region" description="Helical" evidence="9">
    <location>
        <begin position="431"/>
        <end position="449"/>
    </location>
</feature>
<dbReference type="NCBIfam" id="TIGR00796">
    <property type="entry name" value="livcs"/>
    <property type="match status" value="1"/>
</dbReference>
<dbReference type="PANTHER" id="PTHR30588:SF0">
    <property type="entry name" value="BRANCHED-CHAIN AMINO ACID PERMEASE BRNQ"/>
    <property type="match status" value="1"/>
</dbReference>
<feature type="transmembrane region" description="Helical" evidence="9">
    <location>
        <begin position="380"/>
        <end position="398"/>
    </location>
</feature>
<evidence type="ECO:0000256" key="9">
    <source>
        <dbReference type="RuleBase" id="RU362122"/>
    </source>
</evidence>
<dbReference type="GO" id="GO:0015190">
    <property type="term" value="F:L-leucine transmembrane transporter activity"/>
    <property type="evidence" value="ECO:0007669"/>
    <property type="project" value="TreeGrafter"/>
</dbReference>
<dbReference type="Pfam" id="PF05525">
    <property type="entry name" value="Branch_AA_trans"/>
    <property type="match status" value="1"/>
</dbReference>
<keyword evidence="7 9" id="KW-1133">Transmembrane helix</keyword>
<keyword evidence="4" id="KW-1003">Cell membrane</keyword>
<reference evidence="10 11" key="1">
    <citation type="submission" date="2017-04" db="EMBL/GenBank/DDBJ databases">
        <authorList>
            <person name="Afonso C.L."/>
            <person name="Miller P.J."/>
            <person name="Scott M.A."/>
            <person name="Spackman E."/>
            <person name="Goraichik I."/>
            <person name="Dimitrov K.M."/>
            <person name="Suarez D.L."/>
            <person name="Swayne D.E."/>
        </authorList>
    </citation>
    <scope>NUCLEOTIDE SEQUENCE [LARGE SCALE GENOMIC DNA]</scope>
    <source>
        <strain evidence="10 11">LMG26642</strain>
    </source>
</reference>
<dbReference type="STRING" id="1073423.SAMN04488700_1255"/>
<dbReference type="GO" id="GO:0015818">
    <property type="term" value="P:isoleucine transport"/>
    <property type="evidence" value="ECO:0007669"/>
    <property type="project" value="TreeGrafter"/>
</dbReference>
<keyword evidence="6 9" id="KW-0029">Amino-acid transport</keyword>
<feature type="transmembrane region" description="Helical" evidence="9">
    <location>
        <begin position="283"/>
        <end position="311"/>
    </location>
</feature>
<keyword evidence="11" id="KW-1185">Reference proteome</keyword>
<evidence type="ECO:0000256" key="6">
    <source>
        <dbReference type="ARBA" id="ARBA00022970"/>
    </source>
</evidence>
<feature type="transmembrane region" description="Helical" evidence="9">
    <location>
        <begin position="157"/>
        <end position="175"/>
    </location>
</feature>
<organism evidence="10 11">
    <name type="scientific">Carnobacterium iners</name>
    <dbReference type="NCBI Taxonomy" id="1073423"/>
    <lineage>
        <taxon>Bacteria</taxon>
        <taxon>Bacillati</taxon>
        <taxon>Bacillota</taxon>
        <taxon>Bacilli</taxon>
        <taxon>Lactobacillales</taxon>
        <taxon>Carnobacteriaceae</taxon>
        <taxon>Carnobacterium</taxon>
    </lineage>
</organism>
<evidence type="ECO:0000256" key="8">
    <source>
        <dbReference type="ARBA" id="ARBA00023136"/>
    </source>
</evidence>
<evidence type="ECO:0000256" key="7">
    <source>
        <dbReference type="ARBA" id="ARBA00022989"/>
    </source>
</evidence>